<accession>A0ABD3PWL1</accession>
<dbReference type="InterPro" id="IPR012916">
    <property type="entry name" value="RED_N"/>
</dbReference>
<dbReference type="GO" id="GO:0005634">
    <property type="term" value="C:nucleus"/>
    <property type="evidence" value="ECO:0007669"/>
    <property type="project" value="UniProtKB-SubCell"/>
</dbReference>
<dbReference type="Proteomes" id="UP001516023">
    <property type="component" value="Unassembled WGS sequence"/>
</dbReference>
<name>A0ABD3PWL1_9STRA</name>
<evidence type="ECO:0000256" key="2">
    <source>
        <dbReference type="ARBA" id="ARBA00023242"/>
    </source>
</evidence>
<dbReference type="EMBL" id="JABMIG020000110">
    <property type="protein sequence ID" value="KAL3791731.1"/>
    <property type="molecule type" value="Genomic_DNA"/>
</dbReference>
<protein>
    <recommendedName>
        <fullName evidence="4">RED-like N-terminal domain-containing protein</fullName>
    </recommendedName>
</protein>
<dbReference type="AlphaFoldDB" id="A0ABD3PWL1"/>
<organism evidence="5 6">
    <name type="scientific">Cyclotella cryptica</name>
    <dbReference type="NCBI Taxonomy" id="29204"/>
    <lineage>
        <taxon>Eukaryota</taxon>
        <taxon>Sar</taxon>
        <taxon>Stramenopiles</taxon>
        <taxon>Ochrophyta</taxon>
        <taxon>Bacillariophyta</taxon>
        <taxon>Coscinodiscophyceae</taxon>
        <taxon>Thalassiosirophycidae</taxon>
        <taxon>Stephanodiscales</taxon>
        <taxon>Stephanodiscaceae</taxon>
        <taxon>Cyclotella</taxon>
    </lineage>
</organism>
<dbReference type="Pfam" id="PF07808">
    <property type="entry name" value="RED_N"/>
    <property type="match status" value="1"/>
</dbReference>
<comment type="caution">
    <text evidence="5">The sequence shown here is derived from an EMBL/GenBank/DDBJ whole genome shotgun (WGS) entry which is preliminary data.</text>
</comment>
<evidence type="ECO:0000313" key="5">
    <source>
        <dbReference type="EMBL" id="KAL3791731.1"/>
    </source>
</evidence>
<sequence length="519" mass="58105">MDNQAFQALVNQNRKSTKQIAREAVENEFRKRKRRTRDDLEGYASDSDSDTAKAAPSTEKGSRGEKEEPEWKKRWKAKKQSGETEYRDRARERREGKNVDYALLGAENPASVHDANTTADERRRIAELSKYLGGDEDHTHLVRGLDRALAQKVKREEMGGKGGEYLDELMERACEDNRARNISGVPSQSCGLNITDAKSDLGKIMFNYILREEGKSEAPEMPRVKINPLIHKAIQRSVLTFSLDSDVRRRKNAWDAPRVIIKACSRGQDDDVLSQKAVPLDHQLLVTLTNRFHGYALKSKLGKVLGRKNVLSSENPVCDNKREDRCVYGLPNSEIGGSKDVDSDDDIFENAGTYDPPSAVKTKGDETGEMDSVDSANGEATIRKEDRESCPRYKKRSIFDNLIQVPNGGSTVHDCDGTAIQSEELLYQMRRLNKNVVNRDVIGASSDCHAISKRRGPHTAAVEGFSMNHYAGGYGEEMDVDFGNFDEDDGPRRSRKNRNNAGAVAPSGKDDEENTRNVY</sequence>
<evidence type="ECO:0000256" key="1">
    <source>
        <dbReference type="ARBA" id="ARBA00004123"/>
    </source>
</evidence>
<comment type="subcellular location">
    <subcellularLocation>
        <location evidence="1">Nucleus</location>
    </subcellularLocation>
</comment>
<dbReference type="PANTHER" id="PTHR12765">
    <property type="entry name" value="RED PROTEIN IK FACTOR CYTOKINE IK"/>
    <property type="match status" value="1"/>
</dbReference>
<evidence type="ECO:0000313" key="6">
    <source>
        <dbReference type="Proteomes" id="UP001516023"/>
    </source>
</evidence>
<feature type="compositionally biased region" description="Polar residues" evidence="3">
    <location>
        <begin position="1"/>
        <end position="14"/>
    </location>
</feature>
<proteinExistence type="predicted"/>
<feature type="region of interest" description="Disordered" evidence="3">
    <location>
        <begin position="349"/>
        <end position="375"/>
    </location>
</feature>
<feature type="domain" description="RED-like N-terminal" evidence="4">
    <location>
        <begin position="70"/>
        <end position="217"/>
    </location>
</feature>
<keyword evidence="6" id="KW-1185">Reference proteome</keyword>
<evidence type="ECO:0000259" key="4">
    <source>
        <dbReference type="Pfam" id="PF07808"/>
    </source>
</evidence>
<dbReference type="InterPro" id="IPR039896">
    <property type="entry name" value="Red-like"/>
</dbReference>
<feature type="compositionally biased region" description="Basic and acidic residues" evidence="3">
    <location>
        <begin position="80"/>
        <end position="94"/>
    </location>
</feature>
<feature type="region of interest" description="Disordered" evidence="3">
    <location>
        <begin position="481"/>
        <end position="519"/>
    </location>
</feature>
<keyword evidence="2" id="KW-0539">Nucleus</keyword>
<feature type="compositionally biased region" description="Basic and acidic residues" evidence="3">
    <location>
        <begin position="20"/>
        <end position="29"/>
    </location>
</feature>
<feature type="region of interest" description="Disordered" evidence="3">
    <location>
        <begin position="1"/>
        <end position="94"/>
    </location>
</feature>
<gene>
    <name evidence="5" type="ORF">HJC23_007498</name>
</gene>
<feature type="compositionally biased region" description="Basic and acidic residues" evidence="3">
    <location>
        <begin position="60"/>
        <end position="72"/>
    </location>
</feature>
<evidence type="ECO:0000256" key="3">
    <source>
        <dbReference type="SAM" id="MobiDB-lite"/>
    </source>
</evidence>
<reference evidence="5 6" key="1">
    <citation type="journal article" date="2020" name="G3 (Bethesda)">
        <title>Improved Reference Genome for Cyclotella cryptica CCMP332, a Model for Cell Wall Morphogenesis, Salinity Adaptation, and Lipid Production in Diatoms (Bacillariophyta).</title>
        <authorList>
            <person name="Roberts W.R."/>
            <person name="Downey K.M."/>
            <person name="Ruck E.C."/>
            <person name="Traller J.C."/>
            <person name="Alverson A.J."/>
        </authorList>
    </citation>
    <scope>NUCLEOTIDE SEQUENCE [LARGE SCALE GENOMIC DNA]</scope>
    <source>
        <strain evidence="5 6">CCMP332</strain>
    </source>
</reference>